<dbReference type="EMBL" id="FUYB01000001">
    <property type="protein sequence ID" value="SKA68102.1"/>
    <property type="molecule type" value="Genomic_DNA"/>
</dbReference>
<protein>
    <submittedName>
        <fullName evidence="1">Uncharacterized protein</fullName>
    </submittedName>
</protein>
<keyword evidence="2" id="KW-1185">Reference proteome</keyword>
<dbReference type="AlphaFoldDB" id="A0A1T4VSX9"/>
<evidence type="ECO:0000313" key="1">
    <source>
        <dbReference type="EMBL" id="SKA68102.1"/>
    </source>
</evidence>
<sequence>MIRNRRLLVLTDDPHFATQARFTQKTLCHHLNKELNIKLNGVDIKLIAMPLASFGRKTNRTPMSEQTIETLASIAQQITDEGLRQALVRVALVHRTHTYQPQTAKA</sequence>
<name>A0A1T4VSX9_9GAMM</name>
<accession>A0A1T4VSX9</accession>
<evidence type="ECO:0000313" key="2">
    <source>
        <dbReference type="Proteomes" id="UP000190460"/>
    </source>
</evidence>
<proteinExistence type="predicted"/>
<reference evidence="1 2" key="1">
    <citation type="submission" date="2017-02" db="EMBL/GenBank/DDBJ databases">
        <authorList>
            <person name="Peterson S.W."/>
        </authorList>
    </citation>
    <scope>NUCLEOTIDE SEQUENCE [LARGE SCALE GENOMIC DNA]</scope>
    <source>
        <strain evidence="1 2">ATCC 49788</strain>
    </source>
</reference>
<gene>
    <name evidence="1" type="ORF">SAMN02745130_00200</name>
</gene>
<dbReference type="Proteomes" id="UP000190460">
    <property type="component" value="Unassembled WGS sequence"/>
</dbReference>
<organism evidence="1 2">
    <name type="scientific">Thiothrix eikelboomii</name>
    <dbReference type="NCBI Taxonomy" id="92487"/>
    <lineage>
        <taxon>Bacteria</taxon>
        <taxon>Pseudomonadati</taxon>
        <taxon>Pseudomonadota</taxon>
        <taxon>Gammaproteobacteria</taxon>
        <taxon>Thiotrichales</taxon>
        <taxon>Thiotrichaceae</taxon>
        <taxon>Thiothrix</taxon>
    </lineage>
</organism>